<dbReference type="EMBL" id="QKYT01000091">
    <property type="protein sequence ID" value="RIA94066.1"/>
    <property type="molecule type" value="Genomic_DNA"/>
</dbReference>
<feature type="chain" id="PRO_5017316194" evidence="2">
    <location>
        <begin position="21"/>
        <end position="177"/>
    </location>
</feature>
<evidence type="ECO:0000256" key="2">
    <source>
        <dbReference type="SAM" id="SignalP"/>
    </source>
</evidence>
<evidence type="ECO:0000313" key="3">
    <source>
        <dbReference type="EMBL" id="RIA94066.1"/>
    </source>
</evidence>
<protein>
    <submittedName>
        <fullName evidence="3">Uncharacterized protein</fullName>
    </submittedName>
</protein>
<sequence>MKSFLILTLLLVIVIKVIEALTLPENNNHHSLYDNNDHNSWNRTQSIQKRGSQQFEIITPHENRNKQINKRDNSKRGNRYDVITRRENRFGTIEKRYNSKRGNLLDITTKFDNSSEFLENIKSHFRNISKKDDKITKFDTSPENMGNRFRVIEERDNFKRDNDFKNVLKDVAGILGL</sequence>
<feature type="signal peptide" evidence="2">
    <location>
        <begin position="1"/>
        <end position="20"/>
    </location>
</feature>
<evidence type="ECO:0000313" key="4">
    <source>
        <dbReference type="Proteomes" id="UP000265703"/>
    </source>
</evidence>
<accession>A0A397TAU6</accession>
<feature type="compositionally biased region" description="Polar residues" evidence="1">
    <location>
        <begin position="38"/>
        <end position="52"/>
    </location>
</feature>
<dbReference type="Proteomes" id="UP000265703">
    <property type="component" value="Unassembled WGS sequence"/>
</dbReference>
<evidence type="ECO:0000256" key="1">
    <source>
        <dbReference type="SAM" id="MobiDB-lite"/>
    </source>
</evidence>
<name>A0A397TAU6_9GLOM</name>
<keyword evidence="2" id="KW-0732">Signal</keyword>
<keyword evidence="4" id="KW-1185">Reference proteome</keyword>
<feature type="region of interest" description="Disordered" evidence="1">
    <location>
        <begin position="32"/>
        <end position="52"/>
    </location>
</feature>
<comment type="caution">
    <text evidence="3">The sequence shown here is derived from an EMBL/GenBank/DDBJ whole genome shotgun (WGS) entry which is preliminary data.</text>
</comment>
<proteinExistence type="predicted"/>
<gene>
    <name evidence="3" type="ORF">C1645_761048</name>
</gene>
<dbReference type="AlphaFoldDB" id="A0A397TAU6"/>
<organism evidence="3 4">
    <name type="scientific">Glomus cerebriforme</name>
    <dbReference type="NCBI Taxonomy" id="658196"/>
    <lineage>
        <taxon>Eukaryota</taxon>
        <taxon>Fungi</taxon>
        <taxon>Fungi incertae sedis</taxon>
        <taxon>Mucoromycota</taxon>
        <taxon>Glomeromycotina</taxon>
        <taxon>Glomeromycetes</taxon>
        <taxon>Glomerales</taxon>
        <taxon>Glomeraceae</taxon>
        <taxon>Glomus</taxon>
    </lineage>
</organism>
<reference evidence="3 4" key="1">
    <citation type="submission" date="2018-06" db="EMBL/GenBank/DDBJ databases">
        <title>Comparative genomics reveals the genomic features of Rhizophagus irregularis, R. cerebriforme, R. diaphanum and Gigaspora rosea, and their symbiotic lifestyle signature.</title>
        <authorList>
            <person name="Morin E."/>
            <person name="San Clemente H."/>
            <person name="Chen E.C.H."/>
            <person name="De La Providencia I."/>
            <person name="Hainaut M."/>
            <person name="Kuo A."/>
            <person name="Kohler A."/>
            <person name="Murat C."/>
            <person name="Tang N."/>
            <person name="Roy S."/>
            <person name="Loubradou J."/>
            <person name="Henrissat B."/>
            <person name="Grigoriev I.V."/>
            <person name="Corradi N."/>
            <person name="Roux C."/>
            <person name="Martin F.M."/>
        </authorList>
    </citation>
    <scope>NUCLEOTIDE SEQUENCE [LARGE SCALE GENOMIC DNA]</scope>
    <source>
        <strain evidence="3 4">DAOM 227022</strain>
    </source>
</reference>